<dbReference type="GO" id="GO:0005886">
    <property type="term" value="C:plasma membrane"/>
    <property type="evidence" value="ECO:0007669"/>
    <property type="project" value="UniProtKB-SubCell"/>
</dbReference>
<feature type="transmembrane region" description="Helical" evidence="8">
    <location>
        <begin position="355"/>
        <end position="372"/>
    </location>
</feature>
<comment type="subcellular location">
    <subcellularLocation>
        <location evidence="8">Cell membrane</location>
        <topology evidence="8">Multi-pass membrane protein</topology>
    </subcellularLocation>
    <subcellularLocation>
        <location evidence="1">Membrane</location>
        <topology evidence="1">Multi-pass membrane protein</topology>
    </subcellularLocation>
</comment>
<evidence type="ECO:0000259" key="9">
    <source>
        <dbReference type="Pfam" id="PF00909"/>
    </source>
</evidence>
<evidence type="ECO:0000313" key="11">
    <source>
        <dbReference type="Proteomes" id="UP000184275"/>
    </source>
</evidence>
<comment type="similarity">
    <text evidence="2 8">Belongs to the ammonia transporter channel (TC 1.A.11.2) family.</text>
</comment>
<feature type="transmembrane region" description="Helical" evidence="8">
    <location>
        <begin position="323"/>
        <end position="343"/>
    </location>
</feature>
<dbReference type="PANTHER" id="PTHR11730">
    <property type="entry name" value="AMMONIUM TRANSPORTER"/>
    <property type="match status" value="1"/>
</dbReference>
<feature type="domain" description="Ammonium transporter AmtB-like" evidence="9">
    <location>
        <begin position="43"/>
        <end position="432"/>
    </location>
</feature>
<sequence>MLDTLNTIAEKVTGACGDGSVLMGDCSVITGGADYSVFMSENIWIMISAMLVFIMGLGFACVESGLCRAKSSANICFKNIAVPAIGITVYALVGFGLMYPGEFNGILGFAGFGIGDWLNPESFTSKYNGHFTLFSDWLFQAMFAATAATIVSGAVAERIKLNSFLLFTLLYVAFVYPIVGSWVWGGGWLSKLGFHDLAGSELVHSVGGWAALAGVIILGPRLGKYSKGKSHAIPAHNIPLATIGTFILWFGWWGFNGGSALSGNPFDTSLILVTTNLAAVAGIITATATSWILSKKPDATMALNGCLAGLVAITAGADTVTPMSSWIIGAIAGVLVVFSVFFFDRMRLDDPVGALSVHLVNGVWGTLAVGIFDYTGRFSVLTQLIGVVAYAIPCFLCAAIIFLAIKKTIGLRVSEKEELRGLDLSEHGQESYGGFQIFSNT</sequence>
<dbReference type="GO" id="GO:0008519">
    <property type="term" value="F:ammonium channel activity"/>
    <property type="evidence" value="ECO:0007669"/>
    <property type="project" value="InterPro"/>
</dbReference>
<keyword evidence="11" id="KW-1185">Reference proteome</keyword>
<evidence type="ECO:0000256" key="2">
    <source>
        <dbReference type="ARBA" id="ARBA00005887"/>
    </source>
</evidence>
<protein>
    <recommendedName>
        <fullName evidence="8">Ammonium transporter</fullName>
    </recommendedName>
</protein>
<organism evidence="10 11">
    <name type="scientific">Fibrobacter intestinalis</name>
    <dbReference type="NCBI Taxonomy" id="28122"/>
    <lineage>
        <taxon>Bacteria</taxon>
        <taxon>Pseudomonadati</taxon>
        <taxon>Fibrobacterota</taxon>
        <taxon>Fibrobacteria</taxon>
        <taxon>Fibrobacterales</taxon>
        <taxon>Fibrobacteraceae</taxon>
        <taxon>Fibrobacter</taxon>
    </lineage>
</organism>
<dbReference type="Proteomes" id="UP000184275">
    <property type="component" value="Unassembled WGS sequence"/>
</dbReference>
<feature type="transmembrane region" description="Helical" evidence="8">
    <location>
        <begin position="43"/>
        <end position="67"/>
    </location>
</feature>
<evidence type="ECO:0000256" key="3">
    <source>
        <dbReference type="ARBA" id="ARBA00022448"/>
    </source>
</evidence>
<proteinExistence type="inferred from homology"/>
<feature type="transmembrane region" description="Helical" evidence="8">
    <location>
        <begin position="270"/>
        <end position="293"/>
    </location>
</feature>
<dbReference type="InterPro" id="IPR001905">
    <property type="entry name" value="Ammonium_transpt"/>
</dbReference>
<reference evidence="11" key="1">
    <citation type="submission" date="2016-11" db="EMBL/GenBank/DDBJ databases">
        <authorList>
            <person name="Varghese N."/>
            <person name="Submissions S."/>
        </authorList>
    </citation>
    <scope>NUCLEOTIDE SEQUENCE [LARGE SCALE GENOMIC DNA]</scope>
    <source>
        <strain evidence="11">UWOS</strain>
    </source>
</reference>
<evidence type="ECO:0000313" key="10">
    <source>
        <dbReference type="EMBL" id="SHK77589.1"/>
    </source>
</evidence>
<evidence type="ECO:0000256" key="1">
    <source>
        <dbReference type="ARBA" id="ARBA00004141"/>
    </source>
</evidence>
<feature type="transmembrane region" description="Helical" evidence="8">
    <location>
        <begin position="235"/>
        <end position="255"/>
    </location>
</feature>
<keyword evidence="7 8" id="KW-0924">Ammonia transport</keyword>
<dbReference type="GO" id="GO:0097272">
    <property type="term" value="P:ammonium homeostasis"/>
    <property type="evidence" value="ECO:0007669"/>
    <property type="project" value="TreeGrafter"/>
</dbReference>
<feature type="transmembrane region" description="Helical" evidence="8">
    <location>
        <begin position="204"/>
        <end position="223"/>
    </location>
</feature>
<feature type="transmembrane region" description="Helical" evidence="8">
    <location>
        <begin position="384"/>
        <end position="405"/>
    </location>
</feature>
<accession>A0A1M6V7Z1</accession>
<dbReference type="PANTHER" id="PTHR11730:SF89">
    <property type="entry name" value="AMMONIUM TRANSPORTER SLL0108-RELATED"/>
    <property type="match status" value="1"/>
</dbReference>
<feature type="transmembrane region" description="Helical" evidence="8">
    <location>
        <begin position="79"/>
        <end position="99"/>
    </location>
</feature>
<dbReference type="SUPFAM" id="SSF111352">
    <property type="entry name" value="Ammonium transporter"/>
    <property type="match status" value="1"/>
</dbReference>
<dbReference type="Gene3D" id="1.10.3430.10">
    <property type="entry name" value="Ammonium transporter AmtB like domains"/>
    <property type="match status" value="1"/>
</dbReference>
<keyword evidence="3 8" id="KW-0813">Transport</keyword>
<feature type="transmembrane region" description="Helical" evidence="8">
    <location>
        <begin position="300"/>
        <end position="317"/>
    </location>
</feature>
<evidence type="ECO:0000256" key="8">
    <source>
        <dbReference type="RuleBase" id="RU362002"/>
    </source>
</evidence>
<gene>
    <name evidence="10" type="ORF">SAMN05720469_11730</name>
</gene>
<dbReference type="Pfam" id="PF00909">
    <property type="entry name" value="Ammonium_transp"/>
    <property type="match status" value="1"/>
</dbReference>
<dbReference type="NCBIfam" id="TIGR00836">
    <property type="entry name" value="amt"/>
    <property type="match status" value="1"/>
</dbReference>
<feature type="transmembrane region" description="Helical" evidence="8">
    <location>
        <begin position="163"/>
        <end position="184"/>
    </location>
</feature>
<dbReference type="EMBL" id="FRAW01000017">
    <property type="protein sequence ID" value="SHK77589.1"/>
    <property type="molecule type" value="Genomic_DNA"/>
</dbReference>
<evidence type="ECO:0000256" key="5">
    <source>
        <dbReference type="ARBA" id="ARBA00022989"/>
    </source>
</evidence>
<keyword evidence="6 8" id="KW-0472">Membrane</keyword>
<name>A0A1M6V7Z1_9BACT</name>
<evidence type="ECO:0000256" key="6">
    <source>
        <dbReference type="ARBA" id="ARBA00023136"/>
    </source>
</evidence>
<keyword evidence="5 8" id="KW-1133">Transmembrane helix</keyword>
<evidence type="ECO:0000256" key="4">
    <source>
        <dbReference type="ARBA" id="ARBA00022692"/>
    </source>
</evidence>
<evidence type="ECO:0000256" key="7">
    <source>
        <dbReference type="ARBA" id="ARBA00023177"/>
    </source>
</evidence>
<keyword evidence="4 8" id="KW-0812">Transmembrane</keyword>
<feature type="transmembrane region" description="Helical" evidence="8">
    <location>
        <begin position="137"/>
        <end position="156"/>
    </location>
</feature>
<dbReference type="InterPro" id="IPR024041">
    <property type="entry name" value="NH4_transpt_AmtB-like_dom"/>
</dbReference>
<dbReference type="InterPro" id="IPR029020">
    <property type="entry name" value="Ammonium/urea_transptr"/>
</dbReference>
<dbReference type="AlphaFoldDB" id="A0A1M6V7Z1"/>